<dbReference type="Gene3D" id="1.10.10.10">
    <property type="entry name" value="Winged helix-like DNA-binding domain superfamily/Winged helix DNA-binding domain"/>
    <property type="match status" value="1"/>
</dbReference>
<protein>
    <submittedName>
        <fullName evidence="6">LysR family transcriptional regulator</fullName>
    </submittedName>
</protein>
<comment type="similarity">
    <text evidence="1">Belongs to the LysR transcriptional regulatory family.</text>
</comment>
<gene>
    <name evidence="6" type="ORF">DDIC_09700</name>
</gene>
<dbReference type="PANTHER" id="PTHR30118:SF15">
    <property type="entry name" value="TRANSCRIPTIONAL REGULATORY PROTEIN"/>
    <property type="match status" value="1"/>
</dbReference>
<dbReference type="InterPro" id="IPR036388">
    <property type="entry name" value="WH-like_DNA-bd_sf"/>
</dbReference>
<dbReference type="Proteomes" id="UP000297065">
    <property type="component" value="Chromosome"/>
</dbReference>
<dbReference type="Pfam" id="PF00126">
    <property type="entry name" value="HTH_1"/>
    <property type="match status" value="1"/>
</dbReference>
<evidence type="ECO:0000259" key="5">
    <source>
        <dbReference type="PROSITE" id="PS50931"/>
    </source>
</evidence>
<dbReference type="GO" id="GO:0003677">
    <property type="term" value="F:DNA binding"/>
    <property type="evidence" value="ECO:0007669"/>
    <property type="project" value="UniProtKB-KW"/>
</dbReference>
<dbReference type="Pfam" id="PF03466">
    <property type="entry name" value="LysR_substrate"/>
    <property type="match status" value="1"/>
</dbReference>
<dbReference type="GO" id="GO:0003700">
    <property type="term" value="F:DNA-binding transcription factor activity"/>
    <property type="evidence" value="ECO:0007669"/>
    <property type="project" value="InterPro"/>
</dbReference>
<evidence type="ECO:0000313" key="6">
    <source>
        <dbReference type="EMBL" id="QCC86140.1"/>
    </source>
</evidence>
<evidence type="ECO:0000256" key="4">
    <source>
        <dbReference type="ARBA" id="ARBA00023163"/>
    </source>
</evidence>
<dbReference type="RefSeq" id="WP_136400249.1">
    <property type="nucleotide sequence ID" value="NZ_CP036295.1"/>
</dbReference>
<dbReference type="CDD" id="cd08460">
    <property type="entry name" value="PBP2_DntR_like_1"/>
    <property type="match status" value="1"/>
</dbReference>
<dbReference type="InterPro" id="IPR005119">
    <property type="entry name" value="LysR_subst-bd"/>
</dbReference>
<evidence type="ECO:0000256" key="3">
    <source>
        <dbReference type="ARBA" id="ARBA00023125"/>
    </source>
</evidence>
<keyword evidence="3" id="KW-0238">DNA-binding</keyword>
<dbReference type="InterPro" id="IPR000847">
    <property type="entry name" value="LysR_HTH_N"/>
</dbReference>
<dbReference type="SUPFAM" id="SSF53850">
    <property type="entry name" value="Periplasmic binding protein-like II"/>
    <property type="match status" value="1"/>
</dbReference>
<accession>A0A4V1CXG5</accession>
<reference evidence="6 7" key="1">
    <citation type="submission" date="2019-02" db="EMBL/GenBank/DDBJ databases">
        <title>Complete Genome Sequence of Desulfovibrio desulfuricans IC1, a Sulfonate Utilizing Anaerobe.</title>
        <authorList>
            <person name="Day L.A."/>
            <person name="De Leon K.B."/>
            <person name="Wall J.D."/>
        </authorList>
    </citation>
    <scope>NUCLEOTIDE SEQUENCE [LARGE SCALE GENOMIC DNA]</scope>
    <source>
        <strain evidence="6 7">IC1</strain>
    </source>
</reference>
<proteinExistence type="inferred from homology"/>
<dbReference type="AlphaFoldDB" id="A0A4V1CXG5"/>
<organism evidence="6 7">
    <name type="scientific">Desulfovibrio desulfuricans</name>
    <dbReference type="NCBI Taxonomy" id="876"/>
    <lineage>
        <taxon>Bacteria</taxon>
        <taxon>Pseudomonadati</taxon>
        <taxon>Thermodesulfobacteriota</taxon>
        <taxon>Desulfovibrionia</taxon>
        <taxon>Desulfovibrionales</taxon>
        <taxon>Desulfovibrionaceae</taxon>
        <taxon>Desulfovibrio</taxon>
    </lineage>
</organism>
<dbReference type="InterPro" id="IPR050389">
    <property type="entry name" value="LysR-type_TF"/>
</dbReference>
<evidence type="ECO:0000256" key="2">
    <source>
        <dbReference type="ARBA" id="ARBA00023015"/>
    </source>
</evidence>
<keyword evidence="4" id="KW-0804">Transcription</keyword>
<evidence type="ECO:0000256" key="1">
    <source>
        <dbReference type="ARBA" id="ARBA00009437"/>
    </source>
</evidence>
<name>A0A4V1CXG5_DESDE</name>
<dbReference type="SUPFAM" id="SSF46785">
    <property type="entry name" value="Winged helix' DNA-binding domain"/>
    <property type="match status" value="1"/>
</dbReference>
<dbReference type="EMBL" id="CP036295">
    <property type="protein sequence ID" value="QCC86140.1"/>
    <property type="molecule type" value="Genomic_DNA"/>
</dbReference>
<dbReference type="OrthoDB" id="109788at2"/>
<keyword evidence="2" id="KW-0805">Transcription regulation</keyword>
<dbReference type="PANTHER" id="PTHR30118">
    <property type="entry name" value="HTH-TYPE TRANSCRIPTIONAL REGULATOR LEUO-RELATED"/>
    <property type="match status" value="1"/>
</dbReference>
<dbReference type="Gene3D" id="3.40.190.10">
    <property type="entry name" value="Periplasmic binding protein-like II"/>
    <property type="match status" value="2"/>
</dbReference>
<dbReference type="PROSITE" id="PS50931">
    <property type="entry name" value="HTH_LYSR"/>
    <property type="match status" value="1"/>
</dbReference>
<evidence type="ECO:0000313" key="7">
    <source>
        <dbReference type="Proteomes" id="UP000297065"/>
    </source>
</evidence>
<dbReference type="InterPro" id="IPR036390">
    <property type="entry name" value="WH_DNA-bd_sf"/>
</dbReference>
<feature type="domain" description="HTH lysR-type" evidence="5">
    <location>
        <begin position="1"/>
        <end position="58"/>
    </location>
</feature>
<sequence>MDLNLLIALDALLSTGSVTAAAERMGVSIPAMSRTLNRIRTLVADPVFVRAGRGLVPTAKAESLRSGVHDLILQAQALLERAESFDTRSLRKTVTIRADDGVGSFLGPIFLQMLHEAAPLVDVRFTAQGQQDVASLREGLIDLDIGVIPDLGPEIVRQRLLHDSYVIVVHQGHPLAQLGVVTAEAYAACSHVVFSRRGIARGPVDVELDKKGLTRRVCAVAASLAETIAVARGTDLVASVPERLTQNLRQGMTVLRLPVTTPAVQISQAWHPRFSTDPGHQFLRGLMLQACTATKIAGTF</sequence>